<feature type="transmembrane region" description="Helical" evidence="7">
    <location>
        <begin position="84"/>
        <end position="103"/>
    </location>
</feature>
<evidence type="ECO:0000259" key="8">
    <source>
        <dbReference type="PROSITE" id="PS50928"/>
    </source>
</evidence>
<keyword evidence="6 7" id="KW-0472">Membrane</keyword>
<accession>A0A9D1TCK9</accession>
<feature type="transmembrane region" description="Helical" evidence="7">
    <location>
        <begin position="20"/>
        <end position="44"/>
    </location>
</feature>
<evidence type="ECO:0000313" key="10">
    <source>
        <dbReference type="Proteomes" id="UP000886884"/>
    </source>
</evidence>
<feature type="transmembrane region" description="Helical" evidence="7">
    <location>
        <begin position="265"/>
        <end position="285"/>
    </location>
</feature>
<keyword evidence="3" id="KW-1003">Cell membrane</keyword>
<dbReference type="AlphaFoldDB" id="A0A9D1TCK9"/>
<dbReference type="Proteomes" id="UP000886884">
    <property type="component" value="Unassembled WGS sequence"/>
</dbReference>
<feature type="domain" description="ABC transmembrane type-1" evidence="8">
    <location>
        <begin position="80"/>
        <end position="274"/>
    </location>
</feature>
<dbReference type="PROSITE" id="PS50928">
    <property type="entry name" value="ABC_TM1"/>
    <property type="match status" value="1"/>
</dbReference>
<keyword evidence="5 7" id="KW-1133">Transmembrane helix</keyword>
<dbReference type="PANTHER" id="PTHR43744:SF9">
    <property type="entry name" value="POLYGALACTURONAN_RHAMNOGALACTURONAN TRANSPORT SYSTEM PERMEASE PROTEIN YTCP"/>
    <property type="match status" value="1"/>
</dbReference>
<keyword evidence="4 7" id="KW-0812">Transmembrane</keyword>
<evidence type="ECO:0000256" key="2">
    <source>
        <dbReference type="ARBA" id="ARBA00022448"/>
    </source>
</evidence>
<dbReference type="GO" id="GO:0005886">
    <property type="term" value="C:plasma membrane"/>
    <property type="evidence" value="ECO:0007669"/>
    <property type="project" value="UniProtKB-SubCell"/>
</dbReference>
<dbReference type="InterPro" id="IPR000515">
    <property type="entry name" value="MetI-like"/>
</dbReference>
<protein>
    <submittedName>
        <fullName evidence="9">Carbohydrate ABC transporter permease</fullName>
    </submittedName>
</protein>
<dbReference type="InterPro" id="IPR035906">
    <property type="entry name" value="MetI-like_sf"/>
</dbReference>
<feature type="transmembrane region" description="Helical" evidence="7">
    <location>
        <begin position="115"/>
        <end position="135"/>
    </location>
</feature>
<dbReference type="Gene3D" id="1.10.3720.10">
    <property type="entry name" value="MetI-like"/>
    <property type="match status" value="1"/>
</dbReference>
<feature type="transmembrane region" description="Helical" evidence="7">
    <location>
        <begin position="187"/>
        <end position="211"/>
    </location>
</feature>
<gene>
    <name evidence="9" type="ORF">IAA64_08820</name>
</gene>
<dbReference type="GO" id="GO:0055085">
    <property type="term" value="P:transmembrane transport"/>
    <property type="evidence" value="ECO:0007669"/>
    <property type="project" value="InterPro"/>
</dbReference>
<comment type="subcellular location">
    <subcellularLocation>
        <location evidence="1">Cell membrane</location>
        <topology evidence="1">Multi-pass membrane protein</topology>
    </subcellularLocation>
</comment>
<dbReference type="SUPFAM" id="SSF161098">
    <property type="entry name" value="MetI-like"/>
    <property type="match status" value="1"/>
</dbReference>
<evidence type="ECO:0000256" key="3">
    <source>
        <dbReference type="ARBA" id="ARBA00022475"/>
    </source>
</evidence>
<name>A0A9D1TCK9_9FIRM</name>
<reference evidence="9" key="1">
    <citation type="submission" date="2020-10" db="EMBL/GenBank/DDBJ databases">
        <authorList>
            <person name="Gilroy R."/>
        </authorList>
    </citation>
    <scope>NUCLEOTIDE SEQUENCE</scope>
    <source>
        <strain evidence="9">CHK183-6373</strain>
    </source>
</reference>
<organism evidence="9 10">
    <name type="scientific">Candidatus Ornithocaccomicrobium faecavium</name>
    <dbReference type="NCBI Taxonomy" id="2840890"/>
    <lineage>
        <taxon>Bacteria</taxon>
        <taxon>Bacillati</taxon>
        <taxon>Bacillota</taxon>
        <taxon>Clostridia</taxon>
        <taxon>Candidatus Ornithocaccomicrobium</taxon>
    </lineage>
</organism>
<evidence type="ECO:0000313" key="9">
    <source>
        <dbReference type="EMBL" id="HIV28059.1"/>
    </source>
</evidence>
<evidence type="ECO:0000256" key="4">
    <source>
        <dbReference type="ARBA" id="ARBA00022692"/>
    </source>
</evidence>
<proteinExistence type="predicted"/>
<evidence type="ECO:0000256" key="7">
    <source>
        <dbReference type="SAM" id="Phobius"/>
    </source>
</evidence>
<feature type="transmembrane region" description="Helical" evidence="7">
    <location>
        <begin position="147"/>
        <end position="167"/>
    </location>
</feature>
<evidence type="ECO:0000256" key="5">
    <source>
        <dbReference type="ARBA" id="ARBA00022989"/>
    </source>
</evidence>
<dbReference type="PANTHER" id="PTHR43744">
    <property type="entry name" value="ABC TRANSPORTER PERMEASE PROTEIN MG189-RELATED-RELATED"/>
    <property type="match status" value="1"/>
</dbReference>
<keyword evidence="2" id="KW-0813">Transport</keyword>
<sequence length="300" mass="33876">MQKSKNAVQRSRDDKLFYSISYAFVILLTLIVLYPLIFIVSASFSSANAVSSGRVVLFPVEPSIMGYQRVFENERVWTGYANTILYTGLGTLINVFMTLICAYPLARKKLPHKGFFTFLFTFTMLFSGGMIPSYLVMRDLKILNTVWVMVLPGAIGISQMIVTRTFLRSTIPDELLEATQIDGCNDFRFFTMFVLPLSKAVIAVIAMQYAIGHWNSYFNAMIYLSDSSKYPLQIFLREILIMNDIDTLDIVDEELAIAMQGMADLLKYALIVVATAPILCIYPFVQKYFVKGVMMGSLKG</sequence>
<reference evidence="9" key="2">
    <citation type="journal article" date="2021" name="PeerJ">
        <title>Extensive microbial diversity within the chicken gut microbiome revealed by metagenomics and culture.</title>
        <authorList>
            <person name="Gilroy R."/>
            <person name="Ravi A."/>
            <person name="Getino M."/>
            <person name="Pursley I."/>
            <person name="Horton D.L."/>
            <person name="Alikhan N.F."/>
            <person name="Baker D."/>
            <person name="Gharbi K."/>
            <person name="Hall N."/>
            <person name="Watson M."/>
            <person name="Adriaenssens E.M."/>
            <person name="Foster-Nyarko E."/>
            <person name="Jarju S."/>
            <person name="Secka A."/>
            <person name="Antonio M."/>
            <person name="Oren A."/>
            <person name="Chaudhuri R.R."/>
            <person name="La Ragione R."/>
            <person name="Hildebrand F."/>
            <person name="Pallen M.J."/>
        </authorList>
    </citation>
    <scope>NUCLEOTIDE SEQUENCE</scope>
    <source>
        <strain evidence="9">CHK183-6373</strain>
    </source>
</reference>
<comment type="caution">
    <text evidence="9">The sequence shown here is derived from an EMBL/GenBank/DDBJ whole genome shotgun (WGS) entry which is preliminary data.</text>
</comment>
<dbReference type="EMBL" id="DVOT01000154">
    <property type="protein sequence ID" value="HIV28059.1"/>
    <property type="molecule type" value="Genomic_DNA"/>
</dbReference>
<evidence type="ECO:0000256" key="1">
    <source>
        <dbReference type="ARBA" id="ARBA00004651"/>
    </source>
</evidence>
<evidence type="ECO:0000256" key="6">
    <source>
        <dbReference type="ARBA" id="ARBA00023136"/>
    </source>
</evidence>